<name>A0A0N1NVP7_9EURO</name>
<dbReference type="Proteomes" id="UP000038010">
    <property type="component" value="Unassembled WGS sequence"/>
</dbReference>
<dbReference type="OrthoDB" id="202825at2759"/>
<accession>A0A0N1NVP7</accession>
<dbReference type="VEuPathDB" id="FungiDB:AB675_1385"/>
<organism evidence="2 3">
    <name type="scientific">Cyphellophora attinorum</name>
    <dbReference type="NCBI Taxonomy" id="1664694"/>
    <lineage>
        <taxon>Eukaryota</taxon>
        <taxon>Fungi</taxon>
        <taxon>Dikarya</taxon>
        <taxon>Ascomycota</taxon>
        <taxon>Pezizomycotina</taxon>
        <taxon>Eurotiomycetes</taxon>
        <taxon>Chaetothyriomycetidae</taxon>
        <taxon>Chaetothyriales</taxon>
        <taxon>Cyphellophoraceae</taxon>
        <taxon>Cyphellophora</taxon>
    </lineage>
</organism>
<dbReference type="GO" id="GO:0042138">
    <property type="term" value="P:meiotic DNA double-strand break formation"/>
    <property type="evidence" value="ECO:0007669"/>
    <property type="project" value="InterPro"/>
</dbReference>
<sequence>MSDESAVTTTSFANTDPGLPSPASIALAHAIIRTKPPDATIDEYIDRLSNSFLYAETPKTARDPVAGFSSTSYWKSECLRAQAQKLETEIEVQQLREELDLIRLDGPSGKGRHTAGDRLTTKANTQTKRGADRSRNLPSTKPTVEPEISVELTGDPDIDGLLRHMRILYTHNANENIDVGSLYIRLGSACCCLNKLASRPNELAPRIAPICQCLYRSLASISDMSLAKQVCVRLVRVFATTLQDLYQEGVDEVARKDREEQNRAKNHKPNSKAVKSTAIEDDKRAKMYRANLVKIMSCMIGTIDLNHTAHIWLYEGLASLLLDHIGSELSYLIFIDPADPGPGLLPVSGLLDDPDVSPDAAIAAAELNAPSFVALLRCLLSKVRAKGKRSSTARILARSHMGTTGDDERGKFLRTIEKRLQNTLLSGMFGTEDEEFRDCLWRPDEPDDLELQEAAALEEEERGEGDHAGGSKKDWFIAQMWELLGWDILADSFSTVPVH</sequence>
<dbReference type="GeneID" id="28733150"/>
<feature type="region of interest" description="Disordered" evidence="1">
    <location>
        <begin position="104"/>
        <end position="146"/>
    </location>
</feature>
<dbReference type="GO" id="GO:0006310">
    <property type="term" value="P:DNA recombination"/>
    <property type="evidence" value="ECO:0007669"/>
    <property type="project" value="InterPro"/>
</dbReference>
<dbReference type="EMBL" id="LFJN01000044">
    <property type="protein sequence ID" value="KPI35136.1"/>
    <property type="molecule type" value="Genomic_DNA"/>
</dbReference>
<dbReference type="RefSeq" id="XP_017995099.1">
    <property type="nucleotide sequence ID" value="XM_018141270.1"/>
</dbReference>
<proteinExistence type="predicted"/>
<dbReference type="AlphaFoldDB" id="A0A0N1NVP7"/>
<gene>
    <name evidence="2" type="ORF">AB675_1385</name>
</gene>
<keyword evidence="3" id="KW-1185">Reference proteome</keyword>
<reference evidence="2 3" key="1">
    <citation type="submission" date="2015-06" db="EMBL/GenBank/DDBJ databases">
        <title>Draft genome of the ant-associated black yeast Phialophora attae CBS 131958.</title>
        <authorList>
            <person name="Moreno L.F."/>
            <person name="Stielow B.J."/>
            <person name="de Hoog S."/>
            <person name="Vicente V.A."/>
            <person name="Weiss V.A."/>
            <person name="de Vries M."/>
            <person name="Cruz L.M."/>
            <person name="Souza E.M."/>
        </authorList>
    </citation>
    <scope>NUCLEOTIDE SEQUENCE [LARGE SCALE GENOMIC DNA]</scope>
    <source>
        <strain evidence="2 3">CBS 131958</strain>
    </source>
</reference>
<protein>
    <submittedName>
        <fullName evidence="2">Uncharacterized protein</fullName>
    </submittedName>
</protein>
<evidence type="ECO:0000313" key="3">
    <source>
        <dbReference type="Proteomes" id="UP000038010"/>
    </source>
</evidence>
<evidence type="ECO:0000313" key="2">
    <source>
        <dbReference type="EMBL" id="KPI35136.1"/>
    </source>
</evidence>
<comment type="caution">
    <text evidence="2">The sequence shown here is derived from an EMBL/GenBank/DDBJ whole genome shotgun (WGS) entry which is preliminary data.</text>
</comment>
<evidence type="ECO:0000256" key="1">
    <source>
        <dbReference type="SAM" id="MobiDB-lite"/>
    </source>
</evidence>